<feature type="transmembrane region" description="Helical" evidence="6">
    <location>
        <begin position="109"/>
        <end position="135"/>
    </location>
</feature>
<evidence type="ECO:0000313" key="8">
    <source>
        <dbReference type="EMBL" id="RJX73605.1"/>
    </source>
</evidence>
<comment type="subcellular location">
    <subcellularLocation>
        <location evidence="1">Membrane</location>
        <topology evidence="1">Multi-pass membrane protein</topology>
    </subcellularLocation>
</comment>
<evidence type="ECO:0000256" key="4">
    <source>
        <dbReference type="ARBA" id="ARBA00022989"/>
    </source>
</evidence>
<evidence type="ECO:0000256" key="5">
    <source>
        <dbReference type="ARBA" id="ARBA00023136"/>
    </source>
</evidence>
<dbReference type="RefSeq" id="WP_120029845.1">
    <property type="nucleotide sequence ID" value="NZ_QVMU01000003.1"/>
</dbReference>
<evidence type="ECO:0000256" key="3">
    <source>
        <dbReference type="ARBA" id="ARBA00022692"/>
    </source>
</evidence>
<reference evidence="8 9" key="1">
    <citation type="submission" date="2018-08" db="EMBL/GenBank/DDBJ databases">
        <title>Vibrio isolated from the Eastern China Marginal Seas.</title>
        <authorList>
            <person name="Li Y."/>
        </authorList>
    </citation>
    <scope>NUCLEOTIDE SEQUENCE [LARGE SCALE GENOMIC DNA]</scope>
    <source>
        <strain evidence="8 9">BEI233</strain>
    </source>
</reference>
<dbReference type="PANTHER" id="PTHR38459:SF1">
    <property type="entry name" value="PROPHAGE BACTOPRENOL-LINKED GLUCOSE TRANSLOCASE HOMOLOG"/>
    <property type="match status" value="1"/>
</dbReference>
<dbReference type="AlphaFoldDB" id="A0A3A6QLW7"/>
<feature type="transmembrane region" description="Helical" evidence="6">
    <location>
        <begin position="12"/>
        <end position="36"/>
    </location>
</feature>
<keyword evidence="9" id="KW-1185">Reference proteome</keyword>
<dbReference type="EMBL" id="QVMU01000003">
    <property type="protein sequence ID" value="RJX73605.1"/>
    <property type="molecule type" value="Genomic_DNA"/>
</dbReference>
<dbReference type="OrthoDB" id="9811884at2"/>
<keyword evidence="4 6" id="KW-1133">Transmembrane helix</keyword>
<feature type="domain" description="GtrA/DPMS transmembrane" evidence="7">
    <location>
        <begin position="16"/>
        <end position="135"/>
    </location>
</feature>
<keyword evidence="5 6" id="KW-0472">Membrane</keyword>
<dbReference type="Proteomes" id="UP000273252">
    <property type="component" value="Unassembled WGS sequence"/>
</dbReference>
<evidence type="ECO:0000256" key="6">
    <source>
        <dbReference type="SAM" id="Phobius"/>
    </source>
</evidence>
<keyword evidence="3 6" id="KW-0812">Transmembrane</keyword>
<feature type="transmembrane region" description="Helical" evidence="6">
    <location>
        <begin position="42"/>
        <end position="61"/>
    </location>
</feature>
<name>A0A3A6QLW7_9VIBR</name>
<gene>
    <name evidence="8" type="ORF">DZ860_05055</name>
</gene>
<dbReference type="GO" id="GO:0005886">
    <property type="term" value="C:plasma membrane"/>
    <property type="evidence" value="ECO:0007669"/>
    <property type="project" value="TreeGrafter"/>
</dbReference>
<evidence type="ECO:0000259" key="7">
    <source>
        <dbReference type="Pfam" id="PF04138"/>
    </source>
</evidence>
<feature type="transmembrane region" description="Helical" evidence="6">
    <location>
        <begin position="82"/>
        <end position="103"/>
    </location>
</feature>
<dbReference type="GO" id="GO:0000271">
    <property type="term" value="P:polysaccharide biosynthetic process"/>
    <property type="evidence" value="ECO:0007669"/>
    <property type="project" value="InterPro"/>
</dbReference>
<dbReference type="InterPro" id="IPR051401">
    <property type="entry name" value="GtrA_CellWall_Glycosyl"/>
</dbReference>
<dbReference type="InterPro" id="IPR007267">
    <property type="entry name" value="GtrA_DPMS_TM"/>
</dbReference>
<sequence>MNRLAINRRFTHLAHFALIGGIGFVIDACVFSAVYYGMEGPLMFSRIVAFLCAATTTWYGNRILTFAVLEVQQAKLRQWGKSMCSAMLSGFPNFVVFKFTTSILGTEGIFIFIALILGVGVGMLSNYALSCYWVFPDNHLPKN</sequence>
<protein>
    <submittedName>
        <fullName evidence="8">GtrA family protein</fullName>
    </submittedName>
</protein>
<comment type="similarity">
    <text evidence="2">Belongs to the GtrA family.</text>
</comment>
<organism evidence="8 9">
    <name type="scientific">Vibrio sinensis</name>
    <dbReference type="NCBI Taxonomy" id="2302434"/>
    <lineage>
        <taxon>Bacteria</taxon>
        <taxon>Pseudomonadati</taxon>
        <taxon>Pseudomonadota</taxon>
        <taxon>Gammaproteobacteria</taxon>
        <taxon>Vibrionales</taxon>
        <taxon>Vibrionaceae</taxon>
        <taxon>Vibrio</taxon>
    </lineage>
</organism>
<evidence type="ECO:0000256" key="1">
    <source>
        <dbReference type="ARBA" id="ARBA00004141"/>
    </source>
</evidence>
<comment type="caution">
    <text evidence="8">The sequence shown here is derived from an EMBL/GenBank/DDBJ whole genome shotgun (WGS) entry which is preliminary data.</text>
</comment>
<dbReference type="PANTHER" id="PTHR38459">
    <property type="entry name" value="PROPHAGE BACTOPRENOL-LINKED GLUCOSE TRANSLOCASE HOMOLOG"/>
    <property type="match status" value="1"/>
</dbReference>
<dbReference type="Pfam" id="PF04138">
    <property type="entry name" value="GtrA_DPMS_TM"/>
    <property type="match status" value="1"/>
</dbReference>
<accession>A0A3A6QLW7</accession>
<evidence type="ECO:0000313" key="9">
    <source>
        <dbReference type="Proteomes" id="UP000273252"/>
    </source>
</evidence>
<proteinExistence type="inferred from homology"/>
<evidence type="ECO:0000256" key="2">
    <source>
        <dbReference type="ARBA" id="ARBA00009399"/>
    </source>
</evidence>